<protein>
    <submittedName>
        <fullName evidence="2">Cyclic di-GMP phosphodiesterase PdeB</fullName>
        <ecNumber evidence="2">3.1.4.-</ecNumber>
    </submittedName>
</protein>
<accession>A0ABZ3IHI3</accession>
<dbReference type="NCBIfam" id="TIGR00277">
    <property type="entry name" value="HDIG"/>
    <property type="match status" value="1"/>
</dbReference>
<dbReference type="PROSITE" id="PS51832">
    <property type="entry name" value="HD_GYP"/>
    <property type="match status" value="1"/>
</dbReference>
<feature type="domain" description="HD-GYP" evidence="1">
    <location>
        <begin position="123"/>
        <end position="321"/>
    </location>
</feature>
<name>A0ABZ3IHI3_9FIRM</name>
<dbReference type="Proteomes" id="UP000216752">
    <property type="component" value="Chromosome"/>
</dbReference>
<dbReference type="PANTHER" id="PTHR43155">
    <property type="entry name" value="CYCLIC DI-GMP PHOSPHODIESTERASE PA4108-RELATED"/>
    <property type="match status" value="1"/>
</dbReference>
<dbReference type="InterPro" id="IPR003607">
    <property type="entry name" value="HD/PDEase_dom"/>
</dbReference>
<dbReference type="EMBL" id="CP155573">
    <property type="protein sequence ID" value="XFO65137.1"/>
    <property type="molecule type" value="Genomic_DNA"/>
</dbReference>
<gene>
    <name evidence="2" type="primary">pdeB</name>
    <name evidence="2" type="ORF">SPSIL_012460</name>
</gene>
<proteinExistence type="predicted"/>
<dbReference type="CDD" id="cd00077">
    <property type="entry name" value="HDc"/>
    <property type="match status" value="1"/>
</dbReference>
<keyword evidence="3" id="KW-1185">Reference proteome</keyword>
<dbReference type="SUPFAM" id="SSF109604">
    <property type="entry name" value="HD-domain/PDEase-like"/>
    <property type="match status" value="1"/>
</dbReference>
<dbReference type="Pfam" id="PF13487">
    <property type="entry name" value="HD_5"/>
    <property type="match status" value="1"/>
</dbReference>
<dbReference type="PANTHER" id="PTHR43155:SF2">
    <property type="entry name" value="CYCLIC DI-GMP PHOSPHODIESTERASE PA4108"/>
    <property type="match status" value="1"/>
</dbReference>
<reference evidence="2" key="1">
    <citation type="submission" date="2024-05" db="EMBL/GenBank/DDBJ databases">
        <title>Isolation and characterization of Sporomusa carbonis sp. nov., a carboxydotrophic hydrogenogen in the genus of Sporomusa isolated from a charcoal burning pile.</title>
        <authorList>
            <person name="Boeer T."/>
            <person name="Rosenbaum F."/>
            <person name="Eysell L."/>
            <person name="Mueller V."/>
            <person name="Daniel R."/>
            <person name="Poehlein A."/>
        </authorList>
    </citation>
    <scope>NUCLEOTIDE SEQUENCE [LARGE SCALE GENOMIC DNA]</scope>
    <source>
        <strain evidence="2">DSM 10669</strain>
    </source>
</reference>
<keyword evidence="2" id="KW-0378">Hydrolase</keyword>
<dbReference type="EC" id="3.1.4.-" evidence="2"/>
<dbReference type="RefSeq" id="WP_094605595.1">
    <property type="nucleotide sequence ID" value="NZ_CP155573.1"/>
</dbReference>
<dbReference type="SMART" id="SM00471">
    <property type="entry name" value="HDc"/>
    <property type="match status" value="1"/>
</dbReference>
<evidence type="ECO:0000259" key="1">
    <source>
        <dbReference type="PROSITE" id="PS51832"/>
    </source>
</evidence>
<dbReference type="InterPro" id="IPR037522">
    <property type="entry name" value="HD_GYP_dom"/>
</dbReference>
<dbReference type="GO" id="GO:0016787">
    <property type="term" value="F:hydrolase activity"/>
    <property type="evidence" value="ECO:0007669"/>
    <property type="project" value="UniProtKB-KW"/>
</dbReference>
<dbReference type="InterPro" id="IPR006675">
    <property type="entry name" value="HDIG_dom"/>
</dbReference>
<dbReference type="Gene3D" id="1.10.3210.10">
    <property type="entry name" value="Hypothetical protein af1432"/>
    <property type="match status" value="1"/>
</dbReference>
<organism evidence="2 3">
    <name type="scientific">Sporomusa silvacetica DSM 10669</name>
    <dbReference type="NCBI Taxonomy" id="1123289"/>
    <lineage>
        <taxon>Bacteria</taxon>
        <taxon>Bacillati</taxon>
        <taxon>Bacillota</taxon>
        <taxon>Negativicutes</taxon>
        <taxon>Selenomonadales</taxon>
        <taxon>Sporomusaceae</taxon>
        <taxon>Sporomusa</taxon>
    </lineage>
</organism>
<evidence type="ECO:0000313" key="2">
    <source>
        <dbReference type="EMBL" id="XFO65137.1"/>
    </source>
</evidence>
<sequence>MLSRRFRIQDVEPGMILAKPAVNIEGRVVLTEGTVLTEKSIARLQNWRIYAVDILERQGTLAPKTMPALLSLFKKPALSKFKKEFSAEYEDSVKEVETAFEQIRYMKVVPLIKMREIADRSLREFSLVPGGINLLYMLAGLGDRLAQHSLNVAVIAGVLGRWLGFSAKNLQDVILSALLHDVGKIKLSPEILNKKEEDLTSVEMEMIRKHPVEGYQLLKRSAYRLPFSVLAGVLQHHEWENGTGYPLQLVSNKIHLFAQVIRAADMYATMTCNGQENRMTPFLAVETMVRQAFEKLDPTISGIFLANIREQFIGNIVRLSDGREAVVVYLSKLVSERPVVHTQDGEFIDLEQVRNLYITEVVNV</sequence>
<evidence type="ECO:0000313" key="3">
    <source>
        <dbReference type="Proteomes" id="UP000216752"/>
    </source>
</evidence>